<sequence>MQEYQIIKMNDFSSQQIDQIRMLEQLCKIFDRSSLRVGIESLKEKDGDEAFLCKIEDQLIGFLSWYTTDGIEANINGMVHPEFRR</sequence>
<proteinExistence type="predicted"/>
<gene>
    <name evidence="1" type="ORF">PNBC_03080</name>
</gene>
<comment type="caution">
    <text evidence="1">The sequence shown here is derived from an EMBL/GenBank/DDBJ whole genome shotgun (WGS) entry which is preliminary data.</text>
</comment>
<name>A0A167FCJ6_9BACL</name>
<dbReference type="EMBL" id="LSFN01000005">
    <property type="protein sequence ID" value="OAB76411.1"/>
    <property type="molecule type" value="Genomic_DNA"/>
</dbReference>
<dbReference type="AlphaFoldDB" id="A0A167FCJ6"/>
<reference evidence="1 2" key="1">
    <citation type="submission" date="2016-02" db="EMBL/GenBank/DDBJ databases">
        <title>Paenibacillus sp. LPB0068, isolated from Crassostrea gigas.</title>
        <authorList>
            <person name="Shin S.-K."/>
            <person name="Yi H."/>
        </authorList>
    </citation>
    <scope>NUCLEOTIDE SEQUENCE [LARGE SCALE GENOMIC DNA]</scope>
    <source>
        <strain evidence="1 2">LPB0068</strain>
    </source>
</reference>
<evidence type="ECO:0008006" key="3">
    <source>
        <dbReference type="Google" id="ProtNLM"/>
    </source>
</evidence>
<dbReference type="OrthoDB" id="7163760at2"/>
<dbReference type="RefSeq" id="WP_068655108.1">
    <property type="nucleotide sequence ID" value="NZ_CP017770.1"/>
</dbReference>
<dbReference type="Proteomes" id="UP000077134">
    <property type="component" value="Unassembled WGS sequence"/>
</dbReference>
<dbReference type="Gene3D" id="3.40.630.30">
    <property type="match status" value="1"/>
</dbReference>
<organism evidence="1 2">
    <name type="scientific">Paenibacillus crassostreae</name>
    <dbReference type="NCBI Taxonomy" id="1763538"/>
    <lineage>
        <taxon>Bacteria</taxon>
        <taxon>Bacillati</taxon>
        <taxon>Bacillota</taxon>
        <taxon>Bacilli</taxon>
        <taxon>Bacillales</taxon>
        <taxon>Paenibacillaceae</taxon>
        <taxon>Paenibacillus</taxon>
    </lineage>
</organism>
<accession>A0A167FCJ6</accession>
<evidence type="ECO:0000313" key="1">
    <source>
        <dbReference type="EMBL" id="OAB76411.1"/>
    </source>
</evidence>
<dbReference type="KEGG" id="pcx:LPB68_00455"/>
<protein>
    <recommendedName>
        <fullName evidence="3">N-acetyltransferase domain-containing protein</fullName>
    </recommendedName>
</protein>
<keyword evidence="2" id="KW-1185">Reference proteome</keyword>
<evidence type="ECO:0000313" key="2">
    <source>
        <dbReference type="Proteomes" id="UP000077134"/>
    </source>
</evidence>